<dbReference type="EMBL" id="CP050321">
    <property type="protein sequence ID" value="QIR28720.1"/>
    <property type="molecule type" value="Genomic_DNA"/>
</dbReference>
<dbReference type="PROSITE" id="PS50878">
    <property type="entry name" value="RT_POL"/>
    <property type="match status" value="1"/>
</dbReference>
<dbReference type="Pfam" id="PF00078">
    <property type="entry name" value="RVT_1"/>
    <property type="match status" value="1"/>
</dbReference>
<name>A0A6G9RP68_9ENTR</name>
<organism evidence="3 4">
    <name type="scientific">Kluyvera genomosp. 3</name>
    <dbReference type="NCBI Taxonomy" id="2774055"/>
    <lineage>
        <taxon>Bacteria</taxon>
        <taxon>Pseudomonadati</taxon>
        <taxon>Pseudomonadota</taxon>
        <taxon>Gammaproteobacteria</taxon>
        <taxon>Enterobacterales</taxon>
        <taxon>Enterobacteriaceae</taxon>
        <taxon>Kluyvera</taxon>
    </lineage>
</organism>
<dbReference type="RefSeq" id="WP_167576650.1">
    <property type="nucleotide sequence ID" value="NZ_CP050321.1"/>
</dbReference>
<dbReference type="PANTHER" id="PTHR34047:SF8">
    <property type="entry name" value="PROTEIN YKFC"/>
    <property type="match status" value="1"/>
</dbReference>
<evidence type="ECO:0000313" key="3">
    <source>
        <dbReference type="EMBL" id="QIR28720.1"/>
    </source>
</evidence>
<feature type="domain" description="Reverse transcriptase" evidence="2">
    <location>
        <begin position="1"/>
        <end position="311"/>
    </location>
</feature>
<dbReference type="InterPro" id="IPR000477">
    <property type="entry name" value="RT_dom"/>
</dbReference>
<gene>
    <name evidence="3" type="ORF">GY169_18760</name>
</gene>
<keyword evidence="3" id="KW-0695">RNA-directed DNA polymerase</keyword>
<evidence type="ECO:0000313" key="4">
    <source>
        <dbReference type="Proteomes" id="UP000503580"/>
    </source>
</evidence>
<dbReference type="KEGG" id="kgn:GY169_18760"/>
<keyword evidence="4" id="KW-1185">Reference proteome</keyword>
<dbReference type="CDD" id="cd01646">
    <property type="entry name" value="RT_Bac_retron_I"/>
    <property type="match status" value="1"/>
</dbReference>
<dbReference type="GO" id="GO:0003964">
    <property type="term" value="F:RNA-directed DNA polymerase activity"/>
    <property type="evidence" value="ECO:0007669"/>
    <property type="project" value="UniProtKB-KW"/>
</dbReference>
<dbReference type="InterPro" id="IPR051083">
    <property type="entry name" value="GrpII_Intron_Splice-Mob/Def"/>
</dbReference>
<evidence type="ECO:0000256" key="1">
    <source>
        <dbReference type="ARBA" id="ARBA00034120"/>
    </source>
</evidence>
<evidence type="ECO:0000259" key="2">
    <source>
        <dbReference type="PROSITE" id="PS50878"/>
    </source>
</evidence>
<keyword evidence="3" id="KW-0808">Transferase</keyword>
<sequence length="504" mass="58869">MLVREHYQETKKLLNNIKPRAVGKWLLNDGYFPEEYVLPPSFKAGGIKLNREPFFDNLNNLKEKEIVNVSYPKTSLTHRIFGIQHPKFYHDMVYWLVNDWQLVVNHLFNDETKIFTYSLPIPVTKTEGLSLSPIRSGRMIYEWIEMAERDLIVDAVNYSYLVRTDITNFYASIYTHSIPWALHEKNKSRDDKEYALLGNKLDRLLQYSNDKKTNGISVGSALSDLIAEIILSKVDKDVSLKLKDIEFVGVRFKDDYRILCNSESDAKKVLKVISDELNEYNLNINEAKTKVNKLPNGLYREHSKKYHPYSLSGAESFSFREFEQAALKALDIHYEYPGTSILNKFISELTKKDRLKVIFSKDKVKQLKEIKKLISLLFMIKRESEKVMGNVLAIIDLIFLEYKKAHPELKGFIQSVIVDDVKRSSAKDSVFDVLWLVFFTKFRQFGIGDVSKYVESDLINSNKFYQCLVNNRLIFIDDKCTLFKKPKDLNEIMLIEYVDLFKRD</sequence>
<dbReference type="AlphaFoldDB" id="A0A6G9RP68"/>
<dbReference type="PANTHER" id="PTHR34047">
    <property type="entry name" value="NUCLEAR INTRON MATURASE 1, MITOCHONDRIAL-RELATED"/>
    <property type="match status" value="1"/>
</dbReference>
<reference evidence="3 4" key="1">
    <citation type="submission" date="2020-02" db="EMBL/GenBank/DDBJ databases">
        <title>Whole genome PO2S7.</title>
        <authorList>
            <person name="Singha K.M."/>
        </authorList>
    </citation>
    <scope>NUCLEOTIDE SEQUENCE [LARGE SCALE GENOMIC DNA]</scope>
    <source>
        <strain evidence="3 4">PO2S7</strain>
    </source>
</reference>
<protein>
    <submittedName>
        <fullName evidence="3">RNA-directed DNA polymerase</fullName>
    </submittedName>
</protein>
<dbReference type="Proteomes" id="UP000503580">
    <property type="component" value="Chromosome"/>
</dbReference>
<comment type="similarity">
    <text evidence="1">Belongs to the bacterial reverse transcriptase family.</text>
</comment>
<accession>A0A6G9RP68</accession>
<keyword evidence="3" id="KW-0548">Nucleotidyltransferase</keyword>
<proteinExistence type="inferred from homology"/>